<evidence type="ECO:0000313" key="2">
    <source>
        <dbReference type="Proteomes" id="UP000321304"/>
    </source>
</evidence>
<organism evidence="1 2">
    <name type="scientific">Bradyrhizobium macuxiense</name>
    <dbReference type="NCBI Taxonomy" id="1755647"/>
    <lineage>
        <taxon>Bacteria</taxon>
        <taxon>Pseudomonadati</taxon>
        <taxon>Pseudomonadota</taxon>
        <taxon>Alphaproteobacteria</taxon>
        <taxon>Hyphomicrobiales</taxon>
        <taxon>Nitrobacteraceae</taxon>
        <taxon>Bradyrhizobium</taxon>
    </lineage>
</organism>
<protein>
    <submittedName>
        <fullName evidence="1">Uncharacterized protein</fullName>
    </submittedName>
</protein>
<comment type="caution">
    <text evidence="1">The sequence shown here is derived from an EMBL/GenBank/DDBJ whole genome shotgun (WGS) entry which is preliminary data.</text>
</comment>
<dbReference type="Proteomes" id="UP000321304">
    <property type="component" value="Unassembled WGS sequence"/>
</dbReference>
<keyword evidence="2" id="KW-1185">Reference proteome</keyword>
<proteinExistence type="predicted"/>
<reference evidence="1 2" key="1">
    <citation type="submission" date="2019-06" db="EMBL/GenBank/DDBJ databases">
        <title>Genomic Encyclopedia of Type Strains, Phase IV (KMG-V): Genome sequencing to study the core and pangenomes of soil and plant-associated prokaryotes.</title>
        <authorList>
            <person name="Whitman W."/>
        </authorList>
    </citation>
    <scope>NUCLEOTIDE SEQUENCE [LARGE SCALE GENOMIC DNA]</scope>
    <source>
        <strain evidence="1 2">BR 10355</strain>
    </source>
</reference>
<dbReference type="EMBL" id="VITY01000015">
    <property type="protein sequence ID" value="TWB89947.1"/>
    <property type="molecule type" value="Genomic_DNA"/>
</dbReference>
<evidence type="ECO:0000313" key="1">
    <source>
        <dbReference type="EMBL" id="TWB89947.1"/>
    </source>
</evidence>
<accession>A0A560L3J2</accession>
<name>A0A560L3J2_9BRAD</name>
<sequence length="102" mass="11429">MREIDYGAGFPIRLTIVESAQLISPSKLKIRVRNADPNWGKTNNVIHEAVMIKESDPKTNEIVRIRVIESILSDGTVLVKDGILKSLGKPSFWSYKCRSAMS</sequence>
<gene>
    <name evidence="1" type="ORF">FBZ93_11561</name>
</gene>
<dbReference type="AlphaFoldDB" id="A0A560L3J2"/>